<evidence type="ECO:0000256" key="5">
    <source>
        <dbReference type="ARBA" id="ARBA00022723"/>
    </source>
</evidence>
<dbReference type="InterPro" id="IPR056179">
    <property type="entry name" value="DHQS_C"/>
</dbReference>
<keyword evidence="9 14" id="KW-0456">Lyase</keyword>
<gene>
    <name evidence="14" type="primary">aroB</name>
    <name evidence="14" type="ORF">NMK71_07030</name>
</gene>
<dbReference type="SUPFAM" id="SSF56796">
    <property type="entry name" value="Dehydroquinate synthase-like"/>
    <property type="match status" value="1"/>
</dbReference>
<dbReference type="GO" id="GO:0009423">
    <property type="term" value="P:chorismate biosynthetic process"/>
    <property type="evidence" value="ECO:0007669"/>
    <property type="project" value="UniProtKB-UniRule"/>
</dbReference>
<comment type="cofactor">
    <cofactor evidence="2">
        <name>Co(2+)</name>
        <dbReference type="ChEBI" id="CHEBI:48828"/>
    </cofactor>
</comment>
<evidence type="ECO:0000256" key="8">
    <source>
        <dbReference type="ARBA" id="ARBA00023027"/>
    </source>
</evidence>
<dbReference type="GO" id="GO:0005737">
    <property type="term" value="C:cytoplasm"/>
    <property type="evidence" value="ECO:0007669"/>
    <property type="project" value="InterPro"/>
</dbReference>
<keyword evidence="10" id="KW-0170">Cobalt</keyword>
<accession>A0A9X4N3A3</accession>
<sequence>MKQAPVYFENAFAQLNEFIQTHSDKKIMFLVDENTHEYCLPILLAELPEIQDMEIIEIPSGEDSKSIEIATQVWISLSELGADRNSIIINCGGGVVTDFGGFVASTFKRGVKFINVPTSLLSMVDASVGAKTGINLNHLKNQIGTFTQPEMVVINPDFLLTLPDKEMLSGFAEMLKHGLIQDVNHWKQLKKISALNPENLAPLIQASVEIKKAVVEQDPTEKGLRKILNAGHTIGHALETYYLDHQIQFTHGEAVALGLILESYIAVMKKQLSLNDFEEIKSVIDKFYTKVDLPKAEQILPLLMHDKKNVGKEIQCVLLDKIGFCNPEPVNISIAEVDLAFDFYRNN</sequence>
<evidence type="ECO:0000256" key="6">
    <source>
        <dbReference type="ARBA" id="ARBA00022741"/>
    </source>
</evidence>
<comment type="function">
    <text evidence="4">Catalyzes the conversion of 3-deoxy-D-arabino-heptulosonate 7-phosphate (DAHP) to dehydroquinate (DHQ).</text>
</comment>
<keyword evidence="8" id="KW-0520">NAD</keyword>
<comment type="cofactor">
    <cofactor evidence="1">
        <name>NAD(+)</name>
        <dbReference type="ChEBI" id="CHEBI:57540"/>
    </cofactor>
</comment>
<evidence type="ECO:0000256" key="9">
    <source>
        <dbReference type="ARBA" id="ARBA00023239"/>
    </source>
</evidence>
<evidence type="ECO:0000256" key="2">
    <source>
        <dbReference type="ARBA" id="ARBA00001941"/>
    </source>
</evidence>
<dbReference type="InterPro" id="IPR030960">
    <property type="entry name" value="DHQS/DOIS_N"/>
</dbReference>
<keyword evidence="15" id="KW-1185">Reference proteome</keyword>
<keyword evidence="5" id="KW-0479">Metal-binding</keyword>
<dbReference type="PIRSF" id="PIRSF001455">
    <property type="entry name" value="DHQ_synth"/>
    <property type="match status" value="1"/>
</dbReference>
<reference evidence="14" key="1">
    <citation type="submission" date="2022-07" db="EMBL/GenBank/DDBJ databases">
        <title>Description and genome-wide analysis of Profundicola chukchiensis gen. nov., sp. nov., marine bacteria isolated from bottom sediments of the Chukchi Sea.</title>
        <authorList>
            <person name="Romanenko L."/>
            <person name="Otstavnykh N."/>
            <person name="Kurilenko V."/>
            <person name="Eremeev V."/>
            <person name="Velansky P."/>
            <person name="Mikhailov V."/>
            <person name="Isaeva M."/>
        </authorList>
    </citation>
    <scope>NUCLEOTIDE SEQUENCE</scope>
    <source>
        <strain evidence="14">KMM 9713</strain>
    </source>
</reference>
<evidence type="ECO:0000256" key="10">
    <source>
        <dbReference type="ARBA" id="ARBA00023285"/>
    </source>
</evidence>
<keyword evidence="7" id="KW-0862">Zinc</keyword>
<evidence type="ECO:0000259" key="13">
    <source>
        <dbReference type="Pfam" id="PF24621"/>
    </source>
</evidence>
<dbReference type="PANTHER" id="PTHR43622:SF1">
    <property type="entry name" value="3-DEHYDROQUINATE SYNTHASE"/>
    <property type="match status" value="1"/>
</dbReference>
<dbReference type="Pfam" id="PF01761">
    <property type="entry name" value="DHQ_synthase"/>
    <property type="match status" value="1"/>
</dbReference>
<organism evidence="14 15">
    <name type="scientific">Profundicola chukchiensis</name>
    <dbReference type="NCBI Taxonomy" id="2961959"/>
    <lineage>
        <taxon>Bacteria</taxon>
        <taxon>Pseudomonadati</taxon>
        <taxon>Bacteroidota</taxon>
        <taxon>Flavobacteriia</taxon>
        <taxon>Flavobacteriales</taxon>
        <taxon>Weeksellaceae</taxon>
        <taxon>Profundicola</taxon>
    </lineage>
</organism>
<evidence type="ECO:0000259" key="12">
    <source>
        <dbReference type="Pfam" id="PF01761"/>
    </source>
</evidence>
<evidence type="ECO:0000313" key="14">
    <source>
        <dbReference type="EMBL" id="MDG4946164.1"/>
    </source>
</evidence>
<comment type="cofactor">
    <cofactor evidence="3">
        <name>Zn(2+)</name>
        <dbReference type="ChEBI" id="CHEBI:29105"/>
    </cofactor>
</comment>
<dbReference type="FunFam" id="3.40.50.1970:FF:000007">
    <property type="entry name" value="Pentafunctional AROM polypeptide"/>
    <property type="match status" value="1"/>
</dbReference>
<feature type="domain" description="3-dehydroquinate synthase C-terminal" evidence="13">
    <location>
        <begin position="170"/>
        <end position="309"/>
    </location>
</feature>
<dbReference type="PANTHER" id="PTHR43622">
    <property type="entry name" value="3-DEHYDROQUINATE SYNTHASE"/>
    <property type="match status" value="1"/>
</dbReference>
<dbReference type="GO" id="GO:0046872">
    <property type="term" value="F:metal ion binding"/>
    <property type="evidence" value="ECO:0007669"/>
    <property type="project" value="UniProtKB-KW"/>
</dbReference>
<dbReference type="EC" id="4.2.3.4" evidence="11"/>
<comment type="caution">
    <text evidence="14">The sequence shown here is derived from an EMBL/GenBank/DDBJ whole genome shotgun (WGS) entry which is preliminary data.</text>
</comment>
<evidence type="ECO:0000256" key="4">
    <source>
        <dbReference type="ARBA" id="ARBA00003485"/>
    </source>
</evidence>
<evidence type="ECO:0000313" key="15">
    <source>
        <dbReference type="Proteomes" id="UP001152599"/>
    </source>
</evidence>
<dbReference type="Gene3D" id="1.20.1090.10">
    <property type="entry name" value="Dehydroquinate synthase-like - alpha domain"/>
    <property type="match status" value="1"/>
</dbReference>
<dbReference type="Proteomes" id="UP001152599">
    <property type="component" value="Unassembled WGS sequence"/>
</dbReference>
<dbReference type="GO" id="GO:0009073">
    <property type="term" value="P:aromatic amino acid family biosynthetic process"/>
    <property type="evidence" value="ECO:0007669"/>
    <property type="project" value="InterPro"/>
</dbReference>
<dbReference type="InterPro" id="IPR016037">
    <property type="entry name" value="DHQ_synth_AroB"/>
</dbReference>
<protein>
    <recommendedName>
        <fullName evidence="11">3-dehydroquinate synthase</fullName>
        <ecNumber evidence="11">4.2.3.4</ecNumber>
    </recommendedName>
</protein>
<dbReference type="AlphaFoldDB" id="A0A9X4N3A3"/>
<evidence type="ECO:0000256" key="1">
    <source>
        <dbReference type="ARBA" id="ARBA00001911"/>
    </source>
</evidence>
<evidence type="ECO:0000256" key="3">
    <source>
        <dbReference type="ARBA" id="ARBA00001947"/>
    </source>
</evidence>
<dbReference type="Gene3D" id="3.40.50.1970">
    <property type="match status" value="1"/>
</dbReference>
<dbReference type="GO" id="GO:0003856">
    <property type="term" value="F:3-dehydroquinate synthase activity"/>
    <property type="evidence" value="ECO:0007669"/>
    <property type="project" value="UniProtKB-UniRule"/>
</dbReference>
<proteinExistence type="predicted"/>
<dbReference type="NCBIfam" id="TIGR01357">
    <property type="entry name" value="aroB"/>
    <property type="match status" value="1"/>
</dbReference>
<keyword evidence="6" id="KW-0547">Nucleotide-binding</keyword>
<name>A0A9X4N3A3_9FLAO</name>
<feature type="domain" description="3-dehydroquinate synthase N-terminal" evidence="12">
    <location>
        <begin position="56"/>
        <end position="167"/>
    </location>
</feature>
<dbReference type="RefSeq" id="WP_304420645.1">
    <property type="nucleotide sequence ID" value="NZ_JANCMU010000003.1"/>
</dbReference>
<dbReference type="Pfam" id="PF24621">
    <property type="entry name" value="DHQS_C"/>
    <property type="match status" value="1"/>
</dbReference>
<dbReference type="GO" id="GO:0000166">
    <property type="term" value="F:nucleotide binding"/>
    <property type="evidence" value="ECO:0007669"/>
    <property type="project" value="UniProtKB-KW"/>
</dbReference>
<dbReference type="EMBL" id="JANCMU010000003">
    <property type="protein sequence ID" value="MDG4946164.1"/>
    <property type="molecule type" value="Genomic_DNA"/>
</dbReference>
<dbReference type="InterPro" id="IPR030963">
    <property type="entry name" value="DHQ_synth_fam"/>
</dbReference>
<evidence type="ECO:0000256" key="7">
    <source>
        <dbReference type="ARBA" id="ARBA00022833"/>
    </source>
</evidence>
<dbReference type="CDD" id="cd08195">
    <property type="entry name" value="DHQS"/>
    <property type="match status" value="1"/>
</dbReference>
<dbReference type="InterPro" id="IPR050071">
    <property type="entry name" value="Dehydroquinate_synthase"/>
</dbReference>
<evidence type="ECO:0000256" key="11">
    <source>
        <dbReference type="NCBIfam" id="TIGR01357"/>
    </source>
</evidence>